<name>A0A9D1PNT7_9BACI</name>
<dbReference type="EMBL" id="DXHX01000104">
    <property type="protein sequence ID" value="HIV74753.1"/>
    <property type="molecule type" value="Genomic_DNA"/>
</dbReference>
<evidence type="ECO:0000313" key="2">
    <source>
        <dbReference type="EMBL" id="HIV74753.1"/>
    </source>
</evidence>
<reference evidence="2" key="2">
    <citation type="submission" date="2021-04" db="EMBL/GenBank/DDBJ databases">
        <authorList>
            <person name="Gilroy R."/>
        </authorList>
    </citation>
    <scope>NUCLEOTIDE SEQUENCE</scope>
    <source>
        <strain evidence="2">CHK169-2315</strain>
    </source>
</reference>
<comment type="caution">
    <text evidence="2">The sequence shown here is derived from an EMBL/GenBank/DDBJ whole genome shotgun (WGS) entry which is preliminary data.</text>
</comment>
<dbReference type="Proteomes" id="UP000823937">
    <property type="component" value="Unassembled WGS sequence"/>
</dbReference>
<reference evidence="2" key="1">
    <citation type="journal article" date="2021" name="PeerJ">
        <title>Extensive microbial diversity within the chicken gut microbiome revealed by metagenomics and culture.</title>
        <authorList>
            <person name="Gilroy R."/>
            <person name="Ravi A."/>
            <person name="Getino M."/>
            <person name="Pursley I."/>
            <person name="Horton D.L."/>
            <person name="Alikhan N.F."/>
            <person name="Baker D."/>
            <person name="Gharbi K."/>
            <person name="Hall N."/>
            <person name="Watson M."/>
            <person name="Adriaenssens E.M."/>
            <person name="Foster-Nyarko E."/>
            <person name="Jarju S."/>
            <person name="Secka A."/>
            <person name="Antonio M."/>
            <person name="Oren A."/>
            <person name="Chaudhuri R.R."/>
            <person name="La Ragione R."/>
            <person name="Hildebrand F."/>
            <person name="Pallen M.J."/>
        </authorList>
    </citation>
    <scope>NUCLEOTIDE SEQUENCE</scope>
    <source>
        <strain evidence="2">CHK169-2315</strain>
    </source>
</reference>
<dbReference type="AlphaFoldDB" id="A0A9D1PNT7"/>
<organism evidence="2 3">
    <name type="scientific">Candidatus Pseudogracilibacillus intestinigallinarum</name>
    <dbReference type="NCBI Taxonomy" id="2838742"/>
    <lineage>
        <taxon>Bacteria</taxon>
        <taxon>Bacillati</taxon>
        <taxon>Bacillota</taxon>
        <taxon>Bacilli</taxon>
        <taxon>Bacillales</taxon>
        <taxon>Bacillaceae</taxon>
        <taxon>Pseudogracilibacillus</taxon>
    </lineage>
</organism>
<feature type="coiled-coil region" evidence="1">
    <location>
        <begin position="128"/>
        <end position="155"/>
    </location>
</feature>
<evidence type="ECO:0000313" key="3">
    <source>
        <dbReference type="Proteomes" id="UP000823937"/>
    </source>
</evidence>
<protein>
    <submittedName>
        <fullName evidence="2">Uncharacterized protein</fullName>
    </submittedName>
</protein>
<sequence>MEKLLAEIMEQQAENEKTVASTAKHDPFLEELSMYVEYYEINHNDLQSMIREGVDALPEIDWIMEVYVFMPVFYQAPSKFIPDFLESTPPQHEALIDEFVTWTQMYSGNINEVVTELENHRLNSTGSKEIHRQLIDEVQTNLDEALEMMHDIQAQLN</sequence>
<proteinExistence type="predicted"/>
<keyword evidence="1" id="KW-0175">Coiled coil</keyword>
<gene>
    <name evidence="2" type="ORF">H9895_06720</name>
</gene>
<accession>A0A9D1PNT7</accession>
<evidence type="ECO:0000256" key="1">
    <source>
        <dbReference type="SAM" id="Coils"/>
    </source>
</evidence>